<feature type="transmembrane region" description="Helical" evidence="1">
    <location>
        <begin position="296"/>
        <end position="318"/>
    </location>
</feature>
<feature type="transmembrane region" description="Helical" evidence="1">
    <location>
        <begin position="362"/>
        <end position="381"/>
    </location>
</feature>
<protein>
    <submittedName>
        <fullName evidence="2">Sodium/phosphate symporter</fullName>
    </submittedName>
</protein>
<feature type="transmembrane region" description="Helical" evidence="1">
    <location>
        <begin position="86"/>
        <end position="105"/>
    </location>
</feature>
<feature type="transmembrane region" description="Helical" evidence="1">
    <location>
        <begin position="270"/>
        <end position="290"/>
    </location>
</feature>
<keyword evidence="1" id="KW-0812">Transmembrane</keyword>
<accession>L9X4A6</accession>
<dbReference type="eggNOG" id="arCOG08157">
    <property type="taxonomic scope" value="Archaea"/>
</dbReference>
<feature type="transmembrane region" description="Helical" evidence="1">
    <location>
        <begin position="330"/>
        <end position="350"/>
    </location>
</feature>
<dbReference type="AlphaFoldDB" id="L9X4A6"/>
<comment type="caution">
    <text evidence="2">The sequence shown here is derived from an EMBL/GenBank/DDBJ whole genome shotgun (WGS) entry which is preliminary data.</text>
</comment>
<feature type="transmembrane region" description="Helical" evidence="1">
    <location>
        <begin position="139"/>
        <end position="160"/>
    </location>
</feature>
<evidence type="ECO:0000313" key="2">
    <source>
        <dbReference type="EMBL" id="ELY55428.1"/>
    </source>
</evidence>
<keyword evidence="3" id="KW-1185">Reference proteome</keyword>
<proteinExistence type="predicted"/>
<dbReference type="RefSeq" id="WP_005558315.1">
    <property type="nucleotide sequence ID" value="NZ_AOIB01000031.1"/>
</dbReference>
<feature type="transmembrane region" description="Helical" evidence="1">
    <location>
        <begin position="180"/>
        <end position="202"/>
    </location>
</feature>
<keyword evidence="1" id="KW-1133">Transmembrane helix</keyword>
<feature type="transmembrane region" description="Helical" evidence="1">
    <location>
        <begin position="209"/>
        <end position="228"/>
    </location>
</feature>
<feature type="transmembrane region" description="Helical" evidence="1">
    <location>
        <begin position="240"/>
        <end position="258"/>
    </location>
</feature>
<reference evidence="2 3" key="1">
    <citation type="journal article" date="2014" name="PLoS Genet.">
        <title>Phylogenetically driven sequencing of extremely halophilic archaea reveals strategies for static and dynamic osmo-response.</title>
        <authorList>
            <person name="Becker E.A."/>
            <person name="Seitzer P.M."/>
            <person name="Tritt A."/>
            <person name="Larsen D."/>
            <person name="Krusor M."/>
            <person name="Yao A.I."/>
            <person name="Wu D."/>
            <person name="Madern D."/>
            <person name="Eisen J.A."/>
            <person name="Darling A.E."/>
            <person name="Facciotti M.T."/>
        </authorList>
    </citation>
    <scope>NUCLEOTIDE SEQUENCE [LARGE SCALE GENOMIC DNA]</scope>
    <source>
        <strain evidence="2 3">DSM 10524</strain>
    </source>
</reference>
<organism evidence="2 3">
    <name type="scientific">Natronococcus amylolyticus DSM 10524</name>
    <dbReference type="NCBI Taxonomy" id="1227497"/>
    <lineage>
        <taxon>Archaea</taxon>
        <taxon>Methanobacteriati</taxon>
        <taxon>Methanobacteriota</taxon>
        <taxon>Stenosarchaea group</taxon>
        <taxon>Halobacteria</taxon>
        <taxon>Halobacteriales</taxon>
        <taxon>Natrialbaceae</taxon>
        <taxon>Natronococcus</taxon>
    </lineage>
</organism>
<feature type="transmembrane region" description="Helical" evidence="1">
    <location>
        <begin position="61"/>
        <end position="81"/>
    </location>
</feature>
<dbReference type="OrthoDB" id="205566at2157"/>
<dbReference type="STRING" id="1227497.C491_16982"/>
<gene>
    <name evidence="2" type="ORF">C491_16982</name>
</gene>
<dbReference type="EMBL" id="AOIB01000031">
    <property type="protein sequence ID" value="ELY55428.1"/>
    <property type="molecule type" value="Genomic_DNA"/>
</dbReference>
<dbReference type="Proteomes" id="UP000011688">
    <property type="component" value="Unassembled WGS sequence"/>
</dbReference>
<evidence type="ECO:0000313" key="3">
    <source>
        <dbReference type="Proteomes" id="UP000011688"/>
    </source>
</evidence>
<feature type="transmembrane region" description="Helical" evidence="1">
    <location>
        <begin position="111"/>
        <end position="132"/>
    </location>
</feature>
<keyword evidence="1" id="KW-0472">Membrane</keyword>
<name>L9X4A6_9EURY</name>
<feature type="transmembrane region" description="Helical" evidence="1">
    <location>
        <begin position="393"/>
        <end position="415"/>
    </location>
</feature>
<evidence type="ECO:0000256" key="1">
    <source>
        <dbReference type="SAM" id="Phobius"/>
    </source>
</evidence>
<sequence>MVRRRLAVVALTVFAVAFAVRMAPTLWTPYPFNPDGFVFAAQARDSIAAGSLVETVEPYGYTFPTLLSIVALVTAVAPLWIAQPTIAFVGAVPSVIAAVLTWQVADQRGTAPSVTAIASLAAGTTLALEGVFLRRTVAVSYEVLGILFVPLVAIAAYRFFQTEQRRWGLVTGAFLLVLPITHHLSAIMAALTLTAVCVLAGLETWRRRALSVVLLVVVWAYVGAYYWVVDPAYTGEPVEQYGLFVAWIVLLCALAYWLSTAAPAVVRGTIGGGLLFGFAVVVADAVWGVFPGTMAPPSLLLVLLAPLVVLAVLGSWGVPSATGPHGSRAVVLALLLAPLVWVGFSLTRGVDPAIEIFVQRGQTFAHLAVVVSAGVAIVDLADRTTPRSRRTVAVSLAVVLCLCALASLPIAFVGLEALSYQGTTTGEEFAAATFATTTLGAEWTSDDHLTRIAGNYYEAGGSSQPAADWLREGGGELHCPTALQSSWQTVGAQQYPETPVTISQPAYDAAIDGGHAIYATTGSDPVTIVVPTGTPAC</sequence>